<reference evidence="2 3" key="1">
    <citation type="submission" date="2015-09" db="EMBL/GenBank/DDBJ databases">
        <title>Identification and resolution of microdiversity through metagenomic sequencing of parallel consortia.</title>
        <authorList>
            <person name="Nelson W.C."/>
            <person name="Romine M.F."/>
            <person name="Lindemann S.R."/>
        </authorList>
    </citation>
    <scope>NUCLEOTIDE SEQUENCE [LARGE SCALE GENOMIC DNA]</scope>
    <source>
        <strain evidence="2">Ana</strain>
    </source>
</reference>
<sequence>MIEMNVAGIAVDAGTRNPMVLLRDSSQRRQLPIFISHEQARAIQMVLENERASRPMTHDLIVNMLSAWDMTLQRVVIHALRDNTFYAVMTVGKGDKKKELDARPSDAISVALRTNAPIWVMEEVVLDAAMPVDRDADAAEKEAFHDFLSDISPADFAERGRSI</sequence>
<dbReference type="Proteomes" id="UP000050465">
    <property type="component" value="Unassembled WGS sequence"/>
</dbReference>
<evidence type="ECO:0000313" key="2">
    <source>
        <dbReference type="EMBL" id="KPQ32892.1"/>
    </source>
</evidence>
<dbReference type="STRING" id="1666911.HLUCCA11_20180"/>
<dbReference type="PATRIC" id="fig|1666911.3.peg.2794"/>
<gene>
    <name evidence="2" type="ORF">HLUCCA11_20180</name>
</gene>
<evidence type="ECO:0000313" key="3">
    <source>
        <dbReference type="Proteomes" id="UP000050465"/>
    </source>
</evidence>
<evidence type="ECO:0000259" key="1">
    <source>
        <dbReference type="PROSITE" id="PS51658"/>
    </source>
</evidence>
<dbReference type="GO" id="GO:0004518">
    <property type="term" value="F:nuclease activity"/>
    <property type="evidence" value="ECO:0007669"/>
    <property type="project" value="InterPro"/>
</dbReference>
<feature type="domain" description="BFN" evidence="1">
    <location>
        <begin position="1"/>
        <end position="132"/>
    </location>
</feature>
<dbReference type="InterPro" id="IPR003729">
    <property type="entry name" value="Bi_nuclease_dom"/>
</dbReference>
<proteinExistence type="predicted"/>
<dbReference type="PANTHER" id="PTHR15160:SF1">
    <property type="entry name" value="VON HIPPEL-LINDAU DISEASE TUMOR SUPPRESSOR"/>
    <property type="match status" value="1"/>
</dbReference>
<dbReference type="PANTHER" id="PTHR15160">
    <property type="entry name" value="VON HIPPEL-LINDAU PROTEIN"/>
    <property type="match status" value="1"/>
</dbReference>
<accession>A0A0P7ZE14</accession>
<protein>
    <recommendedName>
        <fullName evidence="1">BFN domain-containing protein</fullName>
    </recommendedName>
</protein>
<dbReference type="EMBL" id="LJZR01000043">
    <property type="protein sequence ID" value="KPQ32892.1"/>
    <property type="molecule type" value="Genomic_DNA"/>
</dbReference>
<dbReference type="SUPFAM" id="SSF103256">
    <property type="entry name" value="Hypothetical protein TM0160"/>
    <property type="match status" value="1"/>
</dbReference>
<dbReference type="PROSITE" id="PS51658">
    <property type="entry name" value="BFN"/>
    <property type="match status" value="1"/>
</dbReference>
<dbReference type="InterPro" id="IPR036104">
    <property type="entry name" value="BFN_sf"/>
</dbReference>
<dbReference type="Gene3D" id="3.10.690.10">
    <property type="entry name" value="Bifunctional nuclease domain"/>
    <property type="match status" value="1"/>
</dbReference>
<name>A0A0P7ZE14_9CYAN</name>
<organism evidence="2 3">
    <name type="scientific">Phormidesmis priestleyi Ana</name>
    <dbReference type="NCBI Taxonomy" id="1666911"/>
    <lineage>
        <taxon>Bacteria</taxon>
        <taxon>Bacillati</taxon>
        <taxon>Cyanobacteriota</taxon>
        <taxon>Cyanophyceae</taxon>
        <taxon>Leptolyngbyales</taxon>
        <taxon>Leptolyngbyaceae</taxon>
        <taxon>Phormidesmis</taxon>
    </lineage>
</organism>
<dbReference type="AlphaFoldDB" id="A0A0P7ZE14"/>
<dbReference type="Pfam" id="PF02577">
    <property type="entry name" value="BFN_dom"/>
    <property type="match status" value="1"/>
</dbReference>
<comment type="caution">
    <text evidence="2">The sequence shown here is derived from an EMBL/GenBank/DDBJ whole genome shotgun (WGS) entry which is preliminary data.</text>
</comment>